<keyword evidence="3" id="KW-1185">Reference proteome</keyword>
<dbReference type="AlphaFoldDB" id="A0A371GL39"/>
<organism evidence="2 3">
    <name type="scientific">Mucuna pruriens</name>
    <name type="common">Velvet bean</name>
    <name type="synonym">Dolichos pruriens</name>
    <dbReference type="NCBI Taxonomy" id="157652"/>
    <lineage>
        <taxon>Eukaryota</taxon>
        <taxon>Viridiplantae</taxon>
        <taxon>Streptophyta</taxon>
        <taxon>Embryophyta</taxon>
        <taxon>Tracheophyta</taxon>
        <taxon>Spermatophyta</taxon>
        <taxon>Magnoliopsida</taxon>
        <taxon>eudicotyledons</taxon>
        <taxon>Gunneridae</taxon>
        <taxon>Pentapetalae</taxon>
        <taxon>rosids</taxon>
        <taxon>fabids</taxon>
        <taxon>Fabales</taxon>
        <taxon>Fabaceae</taxon>
        <taxon>Papilionoideae</taxon>
        <taxon>50 kb inversion clade</taxon>
        <taxon>NPAAA clade</taxon>
        <taxon>indigoferoid/millettioid clade</taxon>
        <taxon>Phaseoleae</taxon>
        <taxon>Mucuna</taxon>
    </lineage>
</organism>
<reference evidence="2" key="1">
    <citation type="submission" date="2018-05" db="EMBL/GenBank/DDBJ databases">
        <title>Draft genome of Mucuna pruriens seed.</title>
        <authorList>
            <person name="Nnadi N.E."/>
            <person name="Vos R."/>
            <person name="Hasami M.H."/>
            <person name="Devisetty U.K."/>
            <person name="Aguiy J.C."/>
        </authorList>
    </citation>
    <scope>NUCLEOTIDE SEQUENCE [LARGE SCALE GENOMIC DNA]</scope>
    <source>
        <strain evidence="2">JCA_2017</strain>
    </source>
</reference>
<sequence>MIRLASLVAQGYSQQEGIDFIETFTPIARLEVNCILVSFVAHSNMRLHQMDVKCSFLNGIIKEEVYVKQRPRFESDAFYDHVFKLKKTFYGLKQEPHSWYEKLSYFLMENEFEMSMMEELKFSLGLQIKQVDDDIYIH</sequence>
<name>A0A371GL39_MUCPR</name>
<dbReference type="InterPro" id="IPR013103">
    <property type="entry name" value="RVT_2"/>
</dbReference>
<feature type="non-terminal residue" evidence="2">
    <location>
        <position position="1"/>
    </location>
</feature>
<proteinExistence type="predicted"/>
<evidence type="ECO:0000259" key="1">
    <source>
        <dbReference type="Pfam" id="PF07727"/>
    </source>
</evidence>
<dbReference type="Proteomes" id="UP000257109">
    <property type="component" value="Unassembled WGS sequence"/>
</dbReference>
<evidence type="ECO:0000313" key="3">
    <source>
        <dbReference type="Proteomes" id="UP000257109"/>
    </source>
</evidence>
<dbReference type="EMBL" id="QJKJ01005171">
    <property type="protein sequence ID" value="RDX91269.1"/>
    <property type="molecule type" value="Genomic_DNA"/>
</dbReference>
<evidence type="ECO:0000313" key="2">
    <source>
        <dbReference type="EMBL" id="RDX91269.1"/>
    </source>
</evidence>
<accession>A0A371GL39</accession>
<feature type="domain" description="Reverse transcriptase Ty1/copia-type" evidence="1">
    <location>
        <begin position="5"/>
        <end position="119"/>
    </location>
</feature>
<dbReference type="OrthoDB" id="1436352at2759"/>
<comment type="caution">
    <text evidence="2">The sequence shown here is derived from an EMBL/GenBank/DDBJ whole genome shotgun (WGS) entry which is preliminary data.</text>
</comment>
<gene>
    <name evidence="2" type="primary">GIP</name>
    <name evidence="2" type="ORF">CR513_26785</name>
</gene>
<dbReference type="STRING" id="157652.A0A371GL39"/>
<protein>
    <submittedName>
        <fullName evidence="2">Copia protein</fullName>
    </submittedName>
</protein>
<dbReference type="Pfam" id="PF07727">
    <property type="entry name" value="RVT_2"/>
    <property type="match status" value="1"/>
</dbReference>